<dbReference type="RefSeq" id="XP_005535092.1">
    <property type="nucleotide sequence ID" value="XM_005535035.1"/>
</dbReference>
<keyword evidence="3" id="KW-1185">Reference proteome</keyword>
<reference evidence="2 3" key="2">
    <citation type="journal article" date="2007" name="BMC Biol.">
        <title>A 100%-complete sequence reveals unusually simple genomic features in the hot-spring red alga Cyanidioschyzon merolae.</title>
        <authorList>
            <person name="Nozaki H."/>
            <person name="Takano H."/>
            <person name="Misumi O."/>
            <person name="Terasawa K."/>
            <person name="Matsuzaki M."/>
            <person name="Maruyama S."/>
            <person name="Nishida K."/>
            <person name="Yagisawa F."/>
            <person name="Yoshida Y."/>
            <person name="Fujiwara T."/>
            <person name="Takio S."/>
            <person name="Tamura K."/>
            <person name="Chung S.J."/>
            <person name="Nakamura S."/>
            <person name="Kuroiwa H."/>
            <person name="Tanaka K."/>
            <person name="Sato N."/>
            <person name="Kuroiwa T."/>
        </authorList>
    </citation>
    <scope>NUCLEOTIDE SEQUENCE [LARGE SCALE GENOMIC DNA]</scope>
    <source>
        <strain evidence="2 3">10D</strain>
    </source>
</reference>
<dbReference type="OrthoDB" id="10378249at2759"/>
<dbReference type="InterPro" id="IPR048378">
    <property type="entry name" value="BFA1-like_C"/>
</dbReference>
<dbReference type="Pfam" id="PF21053">
    <property type="entry name" value="BFA1_C"/>
    <property type="match status" value="1"/>
</dbReference>
<dbReference type="Gramene" id="CMA109CT">
    <property type="protein sequence ID" value="CMA109CT"/>
    <property type="gene ID" value="CMA109C"/>
</dbReference>
<name>M1UN66_CYAM1</name>
<dbReference type="EMBL" id="AP006483">
    <property type="protein sequence ID" value="BAM78806.1"/>
    <property type="molecule type" value="Genomic_DNA"/>
</dbReference>
<protein>
    <recommendedName>
        <fullName evidence="1">Biogenesis factor required for ATP synthase 1-like C-terminal domain-containing protein</fullName>
    </recommendedName>
</protein>
<dbReference type="SUPFAM" id="SSF50814">
    <property type="entry name" value="Lipocalins"/>
    <property type="match status" value="1"/>
</dbReference>
<evidence type="ECO:0000313" key="3">
    <source>
        <dbReference type="Proteomes" id="UP000007014"/>
    </source>
</evidence>
<proteinExistence type="predicted"/>
<feature type="domain" description="Biogenesis factor required for ATP synthase 1-like C-terminal" evidence="1">
    <location>
        <begin position="356"/>
        <end position="496"/>
    </location>
</feature>
<gene>
    <name evidence="2" type="ORF">CYME_CMA109C</name>
</gene>
<dbReference type="GeneID" id="16992143"/>
<sequence>MTVECHQCEACTDAVLKRDENAKQSVHRNWCTCMQCVDNRRKHRHWSLNAAFDTHRLLITKLKERRRPAYAKPNTRQRRTQHLWNKGPLKATVGTRAERIPIVRVYSRVNQVPRFHFLPTWVIVTSSCDQVYGTIVLTIAIHSLSHRSGIRLGRLHPLAALQTERIVLLLHMFAHTVQAPRKRLHQTLSAVIPGEQWERLCRNEGVYPGTLSRYEPARVSLVGTPRPTELHITPRAEDRDSAWVILRKPGDRDATQFYSRALDASTLAQQGMVYAQDGSFCSGSVLVRSGEGGLSALIVEQNINHWESGRIAARRRVVVHYRGRELSALSLYRELDQSDYVSERPRAKDFVRLLETGTGAWQGRAAYVYARDQRKDAHFNTDASLSIEELSMDGVDAGVPAVVTRVAAPGFERVSRGRLDESQNKIVFDPIHPNLQYQMRFLGRDCTVLAPHAVPLGQAFLVEFAWLVRPGLRRRIVRQYDSDGMYEGSVFIEEIKQP</sequence>
<reference evidence="2 3" key="1">
    <citation type="journal article" date="2004" name="Nature">
        <title>Genome sequence of the ultrasmall unicellular red alga Cyanidioschyzon merolae 10D.</title>
        <authorList>
            <person name="Matsuzaki M."/>
            <person name="Misumi O."/>
            <person name="Shin-i T."/>
            <person name="Maruyama S."/>
            <person name="Takahara M."/>
            <person name="Miyagishima S."/>
            <person name="Mori T."/>
            <person name="Nishida K."/>
            <person name="Yagisawa F."/>
            <person name="Nishida K."/>
            <person name="Yoshida Y."/>
            <person name="Nishimura Y."/>
            <person name="Nakao S."/>
            <person name="Kobayashi T."/>
            <person name="Momoyama Y."/>
            <person name="Higashiyama T."/>
            <person name="Minoda A."/>
            <person name="Sano M."/>
            <person name="Nomoto H."/>
            <person name="Oishi K."/>
            <person name="Hayashi H."/>
            <person name="Ohta F."/>
            <person name="Nishizaka S."/>
            <person name="Haga S."/>
            <person name="Miura S."/>
            <person name="Morishita T."/>
            <person name="Kabeya Y."/>
            <person name="Terasawa K."/>
            <person name="Suzuki Y."/>
            <person name="Ishii Y."/>
            <person name="Asakawa S."/>
            <person name="Takano H."/>
            <person name="Ohta N."/>
            <person name="Kuroiwa H."/>
            <person name="Tanaka K."/>
            <person name="Shimizu N."/>
            <person name="Sugano S."/>
            <person name="Sato N."/>
            <person name="Nozaki H."/>
            <person name="Ogasawara N."/>
            <person name="Kohara Y."/>
            <person name="Kuroiwa T."/>
        </authorList>
    </citation>
    <scope>NUCLEOTIDE SEQUENCE [LARGE SCALE GENOMIC DNA]</scope>
    <source>
        <strain evidence="2 3">10D</strain>
    </source>
</reference>
<dbReference type="HOGENOM" id="CLU_547878_0_0_1"/>
<organism evidence="2 3">
    <name type="scientific">Cyanidioschyzon merolae (strain NIES-3377 / 10D)</name>
    <name type="common">Unicellular red alga</name>
    <dbReference type="NCBI Taxonomy" id="280699"/>
    <lineage>
        <taxon>Eukaryota</taxon>
        <taxon>Rhodophyta</taxon>
        <taxon>Bangiophyceae</taxon>
        <taxon>Cyanidiales</taxon>
        <taxon>Cyanidiaceae</taxon>
        <taxon>Cyanidioschyzon</taxon>
    </lineage>
</organism>
<dbReference type="Proteomes" id="UP000007014">
    <property type="component" value="Chromosome 1"/>
</dbReference>
<dbReference type="InterPro" id="IPR012674">
    <property type="entry name" value="Calycin"/>
</dbReference>
<dbReference type="Gene3D" id="2.40.128.20">
    <property type="match status" value="2"/>
</dbReference>
<dbReference type="AlphaFoldDB" id="M1UN66"/>
<evidence type="ECO:0000313" key="2">
    <source>
        <dbReference type="EMBL" id="BAM78806.1"/>
    </source>
</evidence>
<accession>M1UN66</accession>
<evidence type="ECO:0000259" key="1">
    <source>
        <dbReference type="Pfam" id="PF21053"/>
    </source>
</evidence>
<dbReference type="KEGG" id="cme:CYME_CMA109C"/>